<evidence type="ECO:0000256" key="1">
    <source>
        <dbReference type="ARBA" id="ARBA00007613"/>
    </source>
</evidence>
<accession>A0AA50Q4R3</accession>
<dbReference type="InterPro" id="IPR028351">
    <property type="entry name" value="CyaE"/>
</dbReference>
<dbReference type="Pfam" id="PF02321">
    <property type="entry name" value="OEP"/>
    <property type="match status" value="2"/>
</dbReference>
<keyword evidence="2" id="KW-0204">Cytolysis</keyword>
<proteinExistence type="inferred from homology"/>
<keyword evidence="2" id="KW-0354">Hemolysis</keyword>
<dbReference type="PANTHER" id="PTHR30203">
    <property type="entry name" value="OUTER MEMBRANE CATION EFFLUX PROTEIN"/>
    <property type="match status" value="1"/>
</dbReference>
<dbReference type="GeneID" id="301339999"/>
<dbReference type="GO" id="GO:0031640">
    <property type="term" value="P:killing of cells of another organism"/>
    <property type="evidence" value="ECO:0007669"/>
    <property type="project" value="UniProtKB-KW"/>
</dbReference>
<keyword evidence="2" id="KW-0472">Membrane</keyword>
<keyword evidence="2" id="KW-0998">Cell outer membrane</keyword>
<dbReference type="AlphaFoldDB" id="A0AA50Q4R3"/>
<dbReference type="GO" id="GO:0015562">
    <property type="term" value="F:efflux transmembrane transporter activity"/>
    <property type="evidence" value="ECO:0007669"/>
    <property type="project" value="InterPro"/>
</dbReference>
<dbReference type="GO" id="GO:0009279">
    <property type="term" value="C:cell outer membrane"/>
    <property type="evidence" value="ECO:0007669"/>
    <property type="project" value="UniProtKB-SubCell"/>
</dbReference>
<comment type="similarity">
    <text evidence="1 2">Belongs to the outer membrane factor (OMF) (TC 1.B.17) family.</text>
</comment>
<dbReference type="EMBL" id="CP132914">
    <property type="protein sequence ID" value="WMB71243.1"/>
    <property type="molecule type" value="Genomic_DNA"/>
</dbReference>
<organism evidence="3">
    <name type="scientific">Shewanella oncorhynchi</name>
    <dbReference type="NCBI Taxonomy" id="2726434"/>
    <lineage>
        <taxon>Bacteria</taxon>
        <taxon>Pseudomonadati</taxon>
        <taxon>Pseudomonadota</taxon>
        <taxon>Gammaproteobacteria</taxon>
        <taxon>Alteromonadales</taxon>
        <taxon>Shewanellaceae</taxon>
        <taxon>Shewanella</taxon>
    </lineage>
</organism>
<reference evidence="3" key="1">
    <citation type="submission" date="2023-08" db="EMBL/GenBank/DDBJ databases">
        <title>Complete genome sequence of Shewanella oncorhynchi Z-P2, a siderophore putrebactin-producing bacterium.</title>
        <authorList>
            <person name="Zhang Y."/>
        </authorList>
    </citation>
    <scope>NUCLEOTIDE SEQUENCE</scope>
    <source>
        <strain evidence="3">Z-P2</strain>
    </source>
</reference>
<comment type="subcellular location">
    <subcellularLocation>
        <location evidence="2">Cell outer membrane</location>
        <topology evidence="2">Peripheral membrane protein</topology>
    </subcellularLocation>
</comment>
<dbReference type="RefSeq" id="WP_306682047.1">
    <property type="nucleotide sequence ID" value="NZ_CP132914.1"/>
</dbReference>
<dbReference type="SUPFAM" id="SSF56954">
    <property type="entry name" value="Outer membrane efflux proteins (OEP)"/>
    <property type="match status" value="1"/>
</dbReference>
<keyword evidence="2" id="KW-0813">Transport</keyword>
<dbReference type="KEGG" id="sog:RA178_12410"/>
<dbReference type="InterPro" id="IPR003423">
    <property type="entry name" value="OMP_efflux"/>
</dbReference>
<dbReference type="Proteomes" id="UP001236800">
    <property type="component" value="Chromosome"/>
</dbReference>
<sequence>MTDQHSQLSFAGSSILILASVLLLVGCASNAANMASSSPDRPWMPRSDEETRLWSLTRPEQRTYTDDIQNFTVPANLERAKIVQNVKVDVDRSYGLAELIDLAQRTNPNTRAAWQRARQAAMAVGMVEASYLPIITASVVAGSQTLSVPLPDNLENTNLDNTEKGTAQIISLQWLLFDFGQRESLIKESKHVAIAANILFNGAHQEVIFEVSHAYYAYGAAMQRTVFAAKAFHNAEIIQTAVEARAAQGLSTSMEAAQARQAVAQAELRRVQAAGDERVAYQNLLAAVGVNAELKVDAQRVAQQALPAPYAPSLEASIQQALSRRPDVAASYAALQASKAGIEAAQAGYLPKVYLGGNISWGSGDFDVSGLPSIGQQGTGSGVLLGITVPIYDGGLRDALVRDAKSKSEMAADDFHRVQTAAVTEIVVAYNALRTSLESYQAATALVAAVSTTYEAALAAYRNGVGTVDAVTSADLALLDARQVQGDAHTAALTSSVNLAFVVGSLTSHKYLP</sequence>
<gene>
    <name evidence="3" type="ORF">RA178_12410</name>
</gene>
<dbReference type="PIRSF" id="PIRSF001892">
    <property type="entry name" value="CyaE"/>
    <property type="match status" value="1"/>
</dbReference>
<dbReference type="Gene3D" id="1.20.1600.10">
    <property type="entry name" value="Outer membrane efflux proteins (OEP)"/>
    <property type="match status" value="1"/>
</dbReference>
<name>A0AA50Q4R3_9GAMM</name>
<evidence type="ECO:0000313" key="3">
    <source>
        <dbReference type="EMBL" id="WMB71243.1"/>
    </source>
</evidence>
<protein>
    <recommendedName>
        <fullName evidence="2">Protein CyaE</fullName>
    </recommendedName>
</protein>
<dbReference type="InterPro" id="IPR010131">
    <property type="entry name" value="MdtP/NodT-like"/>
</dbReference>
<dbReference type="PANTHER" id="PTHR30203:SF29">
    <property type="entry name" value="PROTEIN CYAE"/>
    <property type="match status" value="1"/>
</dbReference>
<evidence type="ECO:0000256" key="2">
    <source>
        <dbReference type="PIRNR" id="PIRNR001892"/>
    </source>
</evidence>
<comment type="function">
    <text evidence="2">CyaE is necessary for transport of calmodulin-sensitive adenylate cyclase-hemolysin (cyclolysin).</text>
</comment>